<accession>A0ABW8VVC5</accession>
<reference evidence="1 2" key="1">
    <citation type="submission" date="2024-12" db="EMBL/GenBank/DDBJ databases">
        <authorList>
            <person name="Li X."/>
            <person name="Zhang D."/>
        </authorList>
    </citation>
    <scope>NUCLEOTIDE SEQUENCE [LARGE SCALE GENOMIC DNA]</scope>
    <source>
        <strain evidence="1 2">JCM19602</strain>
    </source>
</reference>
<evidence type="ECO:0000313" key="2">
    <source>
        <dbReference type="Proteomes" id="UP001628668"/>
    </source>
</evidence>
<dbReference type="EMBL" id="JBJOSA010000018">
    <property type="protein sequence ID" value="MFL8938538.1"/>
    <property type="molecule type" value="Genomic_DNA"/>
</dbReference>
<dbReference type="Proteomes" id="UP001628668">
    <property type="component" value="Unassembled WGS sequence"/>
</dbReference>
<gene>
    <name evidence="1" type="ORF">ACKA06_17255</name>
</gene>
<sequence>MKDRRAKRLIYCAYILNKIGLLDYSQMKHLEKQYSKKRDITE</sequence>
<evidence type="ECO:0008006" key="3">
    <source>
        <dbReference type="Google" id="ProtNLM"/>
    </source>
</evidence>
<dbReference type="RefSeq" id="WP_411160262.1">
    <property type="nucleotide sequence ID" value="NZ_JBJOSA010000018.1"/>
</dbReference>
<evidence type="ECO:0000313" key="1">
    <source>
        <dbReference type="EMBL" id="MFL8938538.1"/>
    </source>
</evidence>
<organism evidence="1 2">
    <name type="scientific">Rossellomorea oryzaecorticis</name>
    <dbReference type="NCBI Taxonomy" id="1396505"/>
    <lineage>
        <taxon>Bacteria</taxon>
        <taxon>Bacillati</taxon>
        <taxon>Bacillota</taxon>
        <taxon>Bacilli</taxon>
        <taxon>Bacillales</taxon>
        <taxon>Bacillaceae</taxon>
        <taxon>Rossellomorea</taxon>
    </lineage>
</organism>
<comment type="caution">
    <text evidence="1">The sequence shown here is derived from an EMBL/GenBank/DDBJ whole genome shotgun (WGS) entry which is preliminary data.</text>
</comment>
<protein>
    <recommendedName>
        <fullName evidence="3">Fur-regulated basic protein FbpA</fullName>
    </recommendedName>
</protein>
<proteinExistence type="predicted"/>
<keyword evidence="2" id="KW-1185">Reference proteome</keyword>
<name>A0ABW8VVC5_9BACI</name>